<dbReference type="Proteomes" id="UP001254848">
    <property type="component" value="Unassembled WGS sequence"/>
</dbReference>
<keyword evidence="2" id="KW-1185">Reference proteome</keyword>
<comment type="caution">
    <text evidence="1">The sequence shown here is derived from an EMBL/GenBank/DDBJ whole genome shotgun (WGS) entry which is preliminary data.</text>
</comment>
<evidence type="ECO:0000313" key="2">
    <source>
        <dbReference type="Proteomes" id="UP001254848"/>
    </source>
</evidence>
<organism evidence="1 2">
    <name type="scientific">Anaeroselena agilis</name>
    <dbReference type="NCBI Taxonomy" id="3063788"/>
    <lineage>
        <taxon>Bacteria</taxon>
        <taxon>Bacillati</taxon>
        <taxon>Bacillota</taxon>
        <taxon>Negativicutes</taxon>
        <taxon>Acetonemataceae</taxon>
        <taxon>Anaeroselena</taxon>
    </lineage>
</organism>
<sequence length="319" mass="31925">MSLYPFNPKLHQKIQGEDGTTPCDQAFIAHYNAEPAAEDTDGIHAAIACTTPAISATCVVKAASAETDILTTTAPAAIGAAANALSILLVTAEDDTLAVTAEGAVITIALAKTTAAKNAAALIQAAIRLLEEVDGVDVSAFTCAAGGNWDTAAVATGEEEAVAFEGGQTAAADVVTTNITNPDVPRNITATAGGTAGDIGAVAVTIEGTNAAGEVISETLPAFTANTAATKAGNKAFKTVTKITTPAHDGTGATTAIGWGSKLGLVHKLAHNTVLAAYIDNTIEDTAPTVAVSATALESNTVTLASTLDGDPVDVYYMV</sequence>
<name>A0ABU3NWH8_9FIRM</name>
<accession>A0ABU3NWH8</accession>
<proteinExistence type="predicted"/>
<reference evidence="1 2" key="1">
    <citation type="submission" date="2023-07" db="EMBL/GenBank/DDBJ databases">
        <title>The novel representative of Negativicutes class, Anaeroselena agilis gen. nov. sp. nov.</title>
        <authorList>
            <person name="Prokofeva M.I."/>
            <person name="Elcheninov A.G."/>
            <person name="Klyukina A."/>
            <person name="Kublanov I.V."/>
            <person name="Frolov E.N."/>
            <person name="Podosokorskaya O.A."/>
        </authorList>
    </citation>
    <scope>NUCLEOTIDE SEQUENCE [LARGE SCALE GENOMIC DNA]</scope>
    <source>
        <strain evidence="1 2">4137-cl</strain>
    </source>
</reference>
<dbReference type="EMBL" id="JAUOZS010000001">
    <property type="protein sequence ID" value="MDT8901163.1"/>
    <property type="molecule type" value="Genomic_DNA"/>
</dbReference>
<dbReference type="RefSeq" id="WP_413779687.1">
    <property type="nucleotide sequence ID" value="NZ_JAUOZS010000001.1"/>
</dbReference>
<gene>
    <name evidence="1" type="ORF">Q4T40_07930</name>
</gene>
<protein>
    <submittedName>
        <fullName evidence="1">Uncharacterized protein</fullName>
    </submittedName>
</protein>
<evidence type="ECO:0000313" key="1">
    <source>
        <dbReference type="EMBL" id="MDT8901163.1"/>
    </source>
</evidence>